<dbReference type="OrthoDB" id="6276322at2759"/>
<evidence type="ECO:0000313" key="3">
    <source>
        <dbReference type="EMBL" id="VDD80393.1"/>
    </source>
</evidence>
<reference evidence="3 4" key="1">
    <citation type="submission" date="2018-10" db="EMBL/GenBank/DDBJ databases">
        <authorList>
            <consortium name="Pathogen Informatics"/>
        </authorList>
    </citation>
    <scope>NUCLEOTIDE SEQUENCE [LARGE SCALE GENOMIC DNA]</scope>
</reference>
<accession>A0A3P6I2W1</accession>
<protein>
    <submittedName>
        <fullName evidence="3">Uncharacterized protein</fullName>
    </submittedName>
</protein>
<dbReference type="EMBL" id="UXSR01005258">
    <property type="protein sequence ID" value="VDD80393.1"/>
    <property type="molecule type" value="Genomic_DNA"/>
</dbReference>
<proteinExistence type="predicted"/>
<feature type="region of interest" description="Disordered" evidence="1">
    <location>
        <begin position="455"/>
        <end position="528"/>
    </location>
</feature>
<organism evidence="3 4">
    <name type="scientific">Mesocestoides corti</name>
    <name type="common">Flatworm</name>
    <dbReference type="NCBI Taxonomy" id="53468"/>
    <lineage>
        <taxon>Eukaryota</taxon>
        <taxon>Metazoa</taxon>
        <taxon>Spiralia</taxon>
        <taxon>Lophotrochozoa</taxon>
        <taxon>Platyhelminthes</taxon>
        <taxon>Cestoda</taxon>
        <taxon>Eucestoda</taxon>
        <taxon>Cyclophyllidea</taxon>
        <taxon>Mesocestoididae</taxon>
        <taxon>Mesocestoides</taxon>
    </lineage>
</organism>
<feature type="transmembrane region" description="Helical" evidence="2">
    <location>
        <begin position="268"/>
        <end position="292"/>
    </location>
</feature>
<evidence type="ECO:0000256" key="2">
    <source>
        <dbReference type="SAM" id="Phobius"/>
    </source>
</evidence>
<gene>
    <name evidence="3" type="ORF">MCOS_LOCUS6396</name>
</gene>
<sequence length="597" mass="63454">MPPPRPNHFVCADWGVATQRTSPSLSAGAVGGRVATLEVFTMPPSPRQLRQTSGKVFYVGVASSNSLDPSSYITEDMAAVEEEQREELGLCLEMDVRLSSDNIDGPSRLTVKFRSLTQTIEAFPESTLLPQTTTPSSTLAPSLQQRVAYFTGLASRILWPPSTAPTQPQLQRHAGPPLDRWLHFTLPIDPKLLATAPSDSPLHFALHGHSGVCVDSLLFSKCSINFATPSLSWPPNNTLNLSSLPPANMFASADSTSPSPFNPLLTGAFFFACLLVVLVSLLIVVLVVSVACGKTRRLGRKGTGGKAAGFEKGKSVGDAVAPTHVGAALLRSPSISSLPGAAVYQRPIDELLHNVEEDVDEIRRNWHPPPGHASLDTKSQYKRPQRRPPRRALSVDSRLQSKFAASYDVKPGAGVVQRRHRKHSKKVAESVSPSNACQRLSLLLSINEENELILVAPTSANPPSTRASPQPVARSDDVPTTAAEEAPNTSSNITNSSSRSSEPSSGTATTATTSSGNNTSITTSKSSHPLEVTAHLSLAEAEATLQEMAASVAHLGEGAEERCSTATSTSSGALPPLYEEAVLLLDQSPRGNAPSVF</sequence>
<feature type="region of interest" description="Disordered" evidence="1">
    <location>
        <begin position="363"/>
        <end position="398"/>
    </location>
</feature>
<keyword evidence="2" id="KW-0812">Transmembrane</keyword>
<dbReference type="AlphaFoldDB" id="A0A3P6I2W1"/>
<keyword evidence="2" id="KW-0472">Membrane</keyword>
<keyword evidence="2" id="KW-1133">Transmembrane helix</keyword>
<evidence type="ECO:0000313" key="4">
    <source>
        <dbReference type="Proteomes" id="UP000267029"/>
    </source>
</evidence>
<feature type="compositionally biased region" description="Low complexity" evidence="1">
    <location>
        <begin position="488"/>
        <end position="527"/>
    </location>
</feature>
<keyword evidence="4" id="KW-1185">Reference proteome</keyword>
<dbReference type="Proteomes" id="UP000267029">
    <property type="component" value="Unassembled WGS sequence"/>
</dbReference>
<evidence type="ECO:0000256" key="1">
    <source>
        <dbReference type="SAM" id="MobiDB-lite"/>
    </source>
</evidence>
<feature type="compositionally biased region" description="Polar residues" evidence="1">
    <location>
        <begin position="458"/>
        <end position="468"/>
    </location>
</feature>
<feature type="compositionally biased region" description="Basic residues" evidence="1">
    <location>
        <begin position="380"/>
        <end position="390"/>
    </location>
</feature>
<name>A0A3P6I2W1_MESCO</name>
<feature type="region of interest" description="Disordered" evidence="1">
    <location>
        <begin position="412"/>
        <end position="434"/>
    </location>
</feature>